<evidence type="ECO:0000313" key="2">
    <source>
        <dbReference type="Proteomes" id="UP001385892"/>
    </source>
</evidence>
<sequence length="46" mass="5294">MTFNDREGRNVTGVIARINQRTAILGISDGETWRVPFHVLRRVLEV</sequence>
<dbReference type="Proteomes" id="UP001385892">
    <property type="component" value="Unassembled WGS sequence"/>
</dbReference>
<dbReference type="RefSeq" id="WP_340348750.1">
    <property type="nucleotide sequence ID" value="NZ_JBBKZT010000073.1"/>
</dbReference>
<keyword evidence="2" id="KW-1185">Reference proteome</keyword>
<dbReference type="EMBL" id="JBBKZT010000073">
    <property type="protein sequence ID" value="MEJ8852812.1"/>
    <property type="molecule type" value="Genomic_DNA"/>
</dbReference>
<accession>A0ABU8WZ44</accession>
<name>A0ABU8WZ44_9BURK</name>
<proteinExistence type="predicted"/>
<gene>
    <name evidence="1" type="ORF">WKW82_39920</name>
</gene>
<comment type="caution">
    <text evidence="1">The sequence shown here is derived from an EMBL/GenBank/DDBJ whole genome shotgun (WGS) entry which is preliminary data.</text>
</comment>
<protein>
    <submittedName>
        <fullName evidence="1">Uncharacterized protein</fullName>
    </submittedName>
</protein>
<organism evidence="1 2">
    <name type="scientific">Variovorax rhizosphaerae</name>
    <dbReference type="NCBI Taxonomy" id="1836200"/>
    <lineage>
        <taxon>Bacteria</taxon>
        <taxon>Pseudomonadati</taxon>
        <taxon>Pseudomonadota</taxon>
        <taxon>Betaproteobacteria</taxon>
        <taxon>Burkholderiales</taxon>
        <taxon>Comamonadaceae</taxon>
        <taxon>Variovorax</taxon>
    </lineage>
</organism>
<reference evidence="1 2" key="1">
    <citation type="submission" date="2024-03" db="EMBL/GenBank/DDBJ databases">
        <title>Novel species of the genus Variovorax.</title>
        <authorList>
            <person name="Liu Q."/>
            <person name="Xin Y.-H."/>
        </authorList>
    </citation>
    <scope>NUCLEOTIDE SEQUENCE [LARGE SCALE GENOMIC DNA]</scope>
    <source>
        <strain evidence="1 2">KACC 18900</strain>
    </source>
</reference>
<evidence type="ECO:0000313" key="1">
    <source>
        <dbReference type="EMBL" id="MEJ8852812.1"/>
    </source>
</evidence>